<sequence>MYGPAAPRSRKTNITRTRSGCLPCRQRRRKCDEQKPSCHRCARRGATCEYGDTFEFRNVNGWVARKVVKVKQPVPSSGPSVVPEPPPQQDPETRSLPDTALQTPQDTLADNIARDSPQSAHDRATGEPDRFRPYEKSPEWDSDTPELVSGCSTLPHAILAPCPPSNNDTPDVTESGTSNGIIYPRGMFHDIWDPGSAWDVTEAYCPEALSILPTCVGATIGIQWPSELDYCQPNTLETESPPHNQLTPMSEALVDVAGLGQSLLDCLESVVSPRTDRTSMSSPLNQLQQSSLHNLSSAQSSHPPRLSRLPAGDRIYLAHFMVHVVDVLPGPFDSLKQAVLAAEPVRLAAMAVAAGSLASVEGRFEARQGCKGAIWVPKWSRLVDAQKYASEALSTVGEDTSVSLCATVAVGILLSYYQMETGTIGDFRRQISSLESMIVANQDALLLQPLGLNFLRAALHLRAFNLAMRAPFRPSGAESRTDLLFADLERLMAVPSELITLIGTKAFLISSRVLLYRCTRIRGISNEEMLRKAHQWWSIMQDVPFLDDDQGRPPGECYEAVLTEDELYEELRSLGRQLQACGATLETPEIIEALEADSQGDMWLGPESTEPLRFETHNQAMACANYALAQIFCDEALLRQLAEPASAVPSPPLPASNSRAASWLRLLFRVAAGLDPSECVRRNKYRRGIAQALYLSTFRCGDKSVLLSVDNFLEKLGATGVSFEDTTMPVRMSQLMNRAVWRQVARGRVVFLVGSTHSLDADRDTIYATDTDEHLILQGKEADGSYFSDCVPICEEGEAIIEE</sequence>
<protein>
    <submittedName>
        <fullName evidence="1">Uncharacterized protein</fullName>
    </submittedName>
</protein>
<keyword evidence="2" id="KW-1185">Reference proteome</keyword>
<proteinExistence type="predicted"/>
<organism evidence="1 2">
    <name type="scientific">Fusarium solani subsp. cucurbitae</name>
    <name type="common">Neocosmosporum cucurbitae</name>
    <dbReference type="NCBI Taxonomy" id="2747967"/>
    <lineage>
        <taxon>Eukaryota</taxon>
        <taxon>Fungi</taxon>
        <taxon>Dikarya</taxon>
        <taxon>Ascomycota</taxon>
        <taxon>Pezizomycotina</taxon>
        <taxon>Sordariomycetes</taxon>
        <taxon>Hypocreomycetidae</taxon>
        <taxon>Hypocreales</taxon>
        <taxon>Nectriaceae</taxon>
        <taxon>Fusarium</taxon>
        <taxon>Fusarium solani species complex</taxon>
    </lineage>
</organism>
<evidence type="ECO:0000313" key="1">
    <source>
        <dbReference type="EMBL" id="UPK93307.1"/>
    </source>
</evidence>
<dbReference type="Proteomes" id="UP000830768">
    <property type="component" value="Chromosome 4"/>
</dbReference>
<gene>
    <name evidence="1" type="ORF">LCI18_004242</name>
</gene>
<reference evidence="1" key="1">
    <citation type="submission" date="2021-11" db="EMBL/GenBank/DDBJ databases">
        <title>Fusarium solani-melongenae Genome sequencing and assembly.</title>
        <authorList>
            <person name="Xie S."/>
            <person name="Huang L."/>
            <person name="Zhang X."/>
        </authorList>
    </citation>
    <scope>NUCLEOTIDE SEQUENCE</scope>
    <source>
        <strain evidence="1">CRI 24-3</strain>
    </source>
</reference>
<name>A0ACD3YWQ7_FUSSC</name>
<evidence type="ECO:0000313" key="2">
    <source>
        <dbReference type="Proteomes" id="UP000830768"/>
    </source>
</evidence>
<accession>A0ACD3YWQ7</accession>
<dbReference type="EMBL" id="CP090033">
    <property type="protein sequence ID" value="UPK93307.1"/>
    <property type="molecule type" value="Genomic_DNA"/>
</dbReference>